<protein>
    <submittedName>
        <fullName evidence="1">Uncharacterized protein</fullName>
    </submittedName>
</protein>
<proteinExistence type="predicted"/>
<organism evidence="1 2">
    <name type="scientific">Nepenthes gracilis</name>
    <name type="common">Slender pitcher plant</name>
    <dbReference type="NCBI Taxonomy" id="150966"/>
    <lineage>
        <taxon>Eukaryota</taxon>
        <taxon>Viridiplantae</taxon>
        <taxon>Streptophyta</taxon>
        <taxon>Embryophyta</taxon>
        <taxon>Tracheophyta</taxon>
        <taxon>Spermatophyta</taxon>
        <taxon>Magnoliopsida</taxon>
        <taxon>eudicotyledons</taxon>
        <taxon>Gunneridae</taxon>
        <taxon>Pentapetalae</taxon>
        <taxon>Caryophyllales</taxon>
        <taxon>Nepenthaceae</taxon>
        <taxon>Nepenthes</taxon>
    </lineage>
</organism>
<evidence type="ECO:0000313" key="1">
    <source>
        <dbReference type="EMBL" id="GMH26508.1"/>
    </source>
</evidence>
<dbReference type="EMBL" id="BSYO01000031">
    <property type="protein sequence ID" value="GMH26508.1"/>
    <property type="molecule type" value="Genomic_DNA"/>
</dbReference>
<dbReference type="Proteomes" id="UP001279734">
    <property type="component" value="Unassembled WGS sequence"/>
</dbReference>
<sequence length="209" mass="21713">MIFVVHVGNVHSDDTLPIFLLLFFKRSAGGLLRLLPGDAAGPVSDLLVAGFIMLHCRSLLGCLAGAGIWTWLDGAAGILFSVAHYRTPSRNLGDDGFVAELEADGFGRLCLCELGVGWGCEPAAHEAGLLPLSLHCGDLCAAADAAVFLGYGGWSQTAVYPQAISGGGPVCWASSTGAAGLFVHSDVIPVECSGDAAMWTLSLARLLLW</sequence>
<gene>
    <name evidence="1" type="ORF">Nepgr_028351</name>
</gene>
<keyword evidence="2" id="KW-1185">Reference proteome</keyword>
<name>A0AAD3TAI0_NEPGR</name>
<comment type="caution">
    <text evidence="1">The sequence shown here is derived from an EMBL/GenBank/DDBJ whole genome shotgun (WGS) entry which is preliminary data.</text>
</comment>
<dbReference type="AlphaFoldDB" id="A0AAD3TAI0"/>
<evidence type="ECO:0000313" key="2">
    <source>
        <dbReference type="Proteomes" id="UP001279734"/>
    </source>
</evidence>
<reference evidence="1" key="1">
    <citation type="submission" date="2023-05" db="EMBL/GenBank/DDBJ databases">
        <title>Nepenthes gracilis genome sequencing.</title>
        <authorList>
            <person name="Fukushima K."/>
        </authorList>
    </citation>
    <scope>NUCLEOTIDE SEQUENCE</scope>
    <source>
        <strain evidence="1">SING2019-196</strain>
    </source>
</reference>
<accession>A0AAD3TAI0</accession>